<evidence type="ECO:0000256" key="8">
    <source>
        <dbReference type="SAM" id="Phobius"/>
    </source>
</evidence>
<dbReference type="VEuPathDB" id="FungiDB:TSTA_009780"/>
<evidence type="ECO:0000256" key="5">
    <source>
        <dbReference type="ARBA" id="ARBA00023004"/>
    </source>
</evidence>
<dbReference type="PANTHER" id="PTHR24305:SF96">
    <property type="entry name" value="CYTOCHROME P450 MONOOXYGENASE STCB-RELATED"/>
    <property type="match status" value="1"/>
</dbReference>
<dbReference type="EMBL" id="MH388793">
    <property type="protein sequence ID" value="AWS21693.1"/>
    <property type="molecule type" value="Genomic_DNA"/>
</dbReference>
<dbReference type="PROSITE" id="PS00086">
    <property type="entry name" value="CYTOCHROME_P450"/>
    <property type="match status" value="1"/>
</dbReference>
<dbReference type="CDD" id="cd11059">
    <property type="entry name" value="CYP_fungal"/>
    <property type="match status" value="1"/>
</dbReference>
<evidence type="ECO:0000256" key="7">
    <source>
        <dbReference type="RuleBase" id="RU000461"/>
    </source>
</evidence>
<keyword evidence="3 6" id="KW-0479">Metal-binding</keyword>
<dbReference type="Gene3D" id="1.10.630.10">
    <property type="entry name" value="Cytochrome P450"/>
    <property type="match status" value="1"/>
</dbReference>
<keyword evidence="8" id="KW-1133">Transmembrane helix</keyword>
<evidence type="ECO:0000256" key="1">
    <source>
        <dbReference type="ARBA" id="ARBA00001971"/>
    </source>
</evidence>
<dbReference type="PRINTS" id="PR00465">
    <property type="entry name" value="EP450IV"/>
</dbReference>
<accession>A0A2U9K766</accession>
<keyword evidence="8" id="KW-0812">Transmembrane</keyword>
<evidence type="ECO:0000313" key="9">
    <source>
        <dbReference type="EMBL" id="AWS21693.1"/>
    </source>
</evidence>
<dbReference type="GO" id="GO:0020037">
    <property type="term" value="F:heme binding"/>
    <property type="evidence" value="ECO:0007669"/>
    <property type="project" value="InterPro"/>
</dbReference>
<dbReference type="OMA" id="WAITHDH"/>
<feature type="binding site" description="axial binding residue" evidence="6">
    <location>
        <position position="464"/>
    </location>
    <ligand>
        <name>heme</name>
        <dbReference type="ChEBI" id="CHEBI:30413"/>
    </ligand>
    <ligandPart>
        <name>Fe</name>
        <dbReference type="ChEBI" id="CHEBI:18248"/>
    </ligandPart>
</feature>
<comment type="cofactor">
    <cofactor evidence="1 6">
        <name>heme</name>
        <dbReference type="ChEBI" id="CHEBI:30413"/>
    </cofactor>
</comment>
<keyword evidence="7" id="KW-0503">Monooxygenase</keyword>
<evidence type="ECO:0000256" key="3">
    <source>
        <dbReference type="ARBA" id="ARBA00022723"/>
    </source>
</evidence>
<dbReference type="InterPro" id="IPR002403">
    <property type="entry name" value="Cyt_P450_E_grp-IV"/>
</dbReference>
<dbReference type="PANTHER" id="PTHR24305">
    <property type="entry name" value="CYTOCHROME P450"/>
    <property type="match status" value="1"/>
</dbReference>
<dbReference type="AlphaFoldDB" id="A0A2U9K766"/>
<name>A0A2U9K766_9EURO</name>
<organism evidence="9">
    <name type="scientific">Talaromyces stipitatus</name>
    <dbReference type="NCBI Taxonomy" id="28564"/>
    <lineage>
        <taxon>Eukaryota</taxon>
        <taxon>Fungi</taxon>
        <taxon>Dikarya</taxon>
        <taxon>Ascomycota</taxon>
        <taxon>Pezizomycotina</taxon>
        <taxon>Eurotiomycetes</taxon>
        <taxon>Eurotiomycetidae</taxon>
        <taxon>Eurotiales</taxon>
        <taxon>Trichocomaceae</taxon>
        <taxon>Talaromyces</taxon>
        <taxon>Talaromyces sect. Talaromyces</taxon>
    </lineage>
</organism>
<dbReference type="GO" id="GO:0005506">
    <property type="term" value="F:iron ion binding"/>
    <property type="evidence" value="ECO:0007669"/>
    <property type="project" value="InterPro"/>
</dbReference>
<evidence type="ECO:0000256" key="6">
    <source>
        <dbReference type="PIRSR" id="PIRSR602403-1"/>
    </source>
</evidence>
<dbReference type="SUPFAM" id="SSF48264">
    <property type="entry name" value="Cytochrome P450"/>
    <property type="match status" value="1"/>
</dbReference>
<keyword evidence="8" id="KW-0472">Membrane</keyword>
<sequence length="522" mass="58708">MATSNTSFLGYLIREASGRMTDSPVFNTAIILFIIYLSYNIVNRLRIAYFSPLSRIPGPWHGHLTGLVLRYHILNGNRVNYVQSLHEKYGPFVRVSHNEVVTCDAAATKDIHAVGTTWRKWSHIPDDITPNIFSIVDPKQHSIRQRFYKKFFQQTTLRKTMEPAVLTTAKMAIQGMKKDAAAAGNVVNVHEWFMLFGNDIMSLLTFGEGFGLMEKGERVVSVVTPVELHKMIAWSELSIPIFLIGRFVLSHFSERMKAVFRADVALNPTEDKAIAQLRMDRTDEEGRTVFARAIEDAKEDEMLKGHGKTRLTDDEIAADALGFQLAGAEPVGVSLTYLIWCILQHPDVQKQVEMEVADVELSDAALENLPILNSTILESLRLWGGNATAMRRREDITDGGVLLAGLYLIPKGTVVSTQAYSLHRNPDNWKDPFRWDHKRWLDPAQSHSISTDRFQPFSAGSRMCAAYHLALMEIRVMAAVFFKSLPGARLAPSVTPESMVMVDRFNLFPKHDSCEVILSTGN</sequence>
<gene>
    <name evidence="9" type="primary">duxL'</name>
</gene>
<keyword evidence="4 7" id="KW-0560">Oxidoreductase</keyword>
<keyword evidence="5 6" id="KW-0408">Iron</keyword>
<dbReference type="GO" id="GO:0016705">
    <property type="term" value="F:oxidoreductase activity, acting on paired donors, with incorporation or reduction of molecular oxygen"/>
    <property type="evidence" value="ECO:0007669"/>
    <property type="project" value="InterPro"/>
</dbReference>
<feature type="transmembrane region" description="Helical" evidence="8">
    <location>
        <begin position="25"/>
        <end position="42"/>
    </location>
</feature>
<keyword evidence="6 7" id="KW-0349">Heme</keyword>
<dbReference type="InterPro" id="IPR036396">
    <property type="entry name" value="Cyt_P450_sf"/>
</dbReference>
<dbReference type="InterPro" id="IPR001128">
    <property type="entry name" value="Cyt_P450"/>
</dbReference>
<evidence type="ECO:0000256" key="2">
    <source>
        <dbReference type="ARBA" id="ARBA00010617"/>
    </source>
</evidence>
<dbReference type="InterPro" id="IPR050121">
    <property type="entry name" value="Cytochrome_P450_monoxygenase"/>
</dbReference>
<dbReference type="InterPro" id="IPR017972">
    <property type="entry name" value="Cyt_P450_CS"/>
</dbReference>
<dbReference type="GO" id="GO:0004497">
    <property type="term" value="F:monooxygenase activity"/>
    <property type="evidence" value="ECO:0007669"/>
    <property type="project" value="UniProtKB-KW"/>
</dbReference>
<evidence type="ECO:0000256" key="4">
    <source>
        <dbReference type="ARBA" id="ARBA00023002"/>
    </source>
</evidence>
<reference evidence="9" key="2">
    <citation type="submission" date="2018-05" db="EMBL/GenBank/DDBJ databases">
        <authorList>
            <person name="Lanie J.A."/>
            <person name="Ng W.-L."/>
            <person name="Kazmierczak K.M."/>
            <person name="Andrzejewski T.M."/>
            <person name="Davidsen T.M."/>
            <person name="Wayne K.J."/>
            <person name="Tettelin H."/>
            <person name="Glass J.I."/>
            <person name="Rusch D."/>
            <person name="Podicherti R."/>
            <person name="Tsui H.-C.T."/>
            <person name="Winkler M.E."/>
        </authorList>
    </citation>
    <scope>NUCLEOTIDE SEQUENCE</scope>
</reference>
<dbReference type="Pfam" id="PF00067">
    <property type="entry name" value="p450"/>
    <property type="match status" value="1"/>
</dbReference>
<protein>
    <submittedName>
        <fullName evidence="9">Cytochrome P450</fullName>
    </submittedName>
</protein>
<comment type="similarity">
    <text evidence="2 7">Belongs to the cytochrome P450 family.</text>
</comment>
<proteinExistence type="inferred from homology"/>
<reference evidence="9" key="1">
    <citation type="journal article" date="2018" name="J. Am. Chem. Soc.">
        <title>Biosynthesis of Heptacyclic Duclauxins Requires Extensive Redox Modifications of the Phenalenone Aromatic Polyketide.</title>
        <authorList>
            <person name="Gao S.S."/>
            <person name="Zhang T."/>
            <person name="Garcia-Borras M."/>
            <person name="Hung Y.S."/>
            <person name="Billingsley J.M."/>
            <person name="Houk K.N."/>
            <person name="Hu Y."/>
            <person name="Tang Y."/>
        </authorList>
    </citation>
    <scope>NUCLEOTIDE SEQUENCE</scope>
</reference>